<dbReference type="SUPFAM" id="SSF51905">
    <property type="entry name" value="FAD/NAD(P)-binding domain"/>
    <property type="match status" value="1"/>
</dbReference>
<proteinExistence type="inferred from homology"/>
<dbReference type="OrthoDB" id="5046242at2759"/>
<dbReference type="GO" id="GO:0141052">
    <property type="term" value="F:histone H3 demethylase activity"/>
    <property type="evidence" value="ECO:0007669"/>
    <property type="project" value="UniProtKB-ARBA"/>
</dbReference>
<dbReference type="Gene3D" id="3.50.50.60">
    <property type="entry name" value="FAD/NAD(P)-binding domain"/>
    <property type="match status" value="1"/>
</dbReference>
<feature type="region of interest" description="Disordered" evidence="7">
    <location>
        <begin position="1401"/>
        <end position="1472"/>
    </location>
</feature>
<organism evidence="9 10">
    <name type="scientific">Salix purpurea</name>
    <name type="common">Purple osier willow</name>
    <dbReference type="NCBI Taxonomy" id="77065"/>
    <lineage>
        <taxon>Eukaryota</taxon>
        <taxon>Viridiplantae</taxon>
        <taxon>Streptophyta</taxon>
        <taxon>Embryophyta</taxon>
        <taxon>Tracheophyta</taxon>
        <taxon>Spermatophyta</taxon>
        <taxon>Magnoliopsida</taxon>
        <taxon>eudicotyledons</taxon>
        <taxon>Gunneridae</taxon>
        <taxon>Pentapetalae</taxon>
        <taxon>rosids</taxon>
        <taxon>fabids</taxon>
        <taxon>Malpighiales</taxon>
        <taxon>Salicaceae</taxon>
        <taxon>Saliceae</taxon>
        <taxon>Salix</taxon>
    </lineage>
</organism>
<dbReference type="InterPro" id="IPR036388">
    <property type="entry name" value="WH-like_DNA-bd_sf"/>
</dbReference>
<dbReference type="Gene3D" id="3.90.660.10">
    <property type="match status" value="1"/>
</dbReference>
<dbReference type="PROSITE" id="PS50934">
    <property type="entry name" value="SWIRM"/>
    <property type="match status" value="1"/>
</dbReference>
<dbReference type="InterPro" id="IPR009057">
    <property type="entry name" value="Homeodomain-like_sf"/>
</dbReference>
<name>A0A9Q0WVE9_SALPP</name>
<feature type="region of interest" description="Disordered" evidence="7">
    <location>
        <begin position="1665"/>
        <end position="1707"/>
    </location>
</feature>
<feature type="compositionally biased region" description="Basic and acidic residues" evidence="7">
    <location>
        <begin position="98"/>
        <end position="111"/>
    </location>
</feature>
<comment type="similarity">
    <text evidence="2">Belongs to the flavin monoamine oxidase family.</text>
</comment>
<dbReference type="GO" id="GO:0016705">
    <property type="term" value="F:oxidoreductase activity, acting on paired donors, with incorporation or reduction of molecular oxygen"/>
    <property type="evidence" value="ECO:0007669"/>
    <property type="project" value="UniProtKB-ARBA"/>
</dbReference>
<reference evidence="9" key="2">
    <citation type="journal article" date="2023" name="Int. J. Mol. Sci.">
        <title>De Novo Assembly and Annotation of 11 Diverse Shrub Willow (Salix) Genomes Reveals Novel Gene Organization in Sex-Linked Regions.</title>
        <authorList>
            <person name="Hyden B."/>
            <person name="Feng K."/>
            <person name="Yates T.B."/>
            <person name="Jawdy S."/>
            <person name="Cereghino C."/>
            <person name="Smart L.B."/>
            <person name="Muchero W."/>
        </authorList>
    </citation>
    <scope>NUCLEOTIDE SEQUENCE</scope>
    <source>
        <tissue evidence="9">Shoot tip</tissue>
    </source>
</reference>
<accession>A0A9Q0WVE9</accession>
<evidence type="ECO:0000256" key="1">
    <source>
        <dbReference type="ARBA" id="ARBA00001974"/>
    </source>
</evidence>
<comment type="cofactor">
    <cofactor evidence="1">
        <name>FAD</name>
        <dbReference type="ChEBI" id="CHEBI:57692"/>
    </cofactor>
</comment>
<feature type="region of interest" description="Disordered" evidence="7">
    <location>
        <begin position="469"/>
        <end position="493"/>
    </location>
</feature>
<keyword evidence="3" id="KW-0285">Flavoprotein</keyword>
<feature type="compositionally biased region" description="Basic and acidic residues" evidence="7">
    <location>
        <begin position="471"/>
        <end position="483"/>
    </location>
</feature>
<dbReference type="InterPro" id="IPR036188">
    <property type="entry name" value="FAD/NAD-bd_sf"/>
</dbReference>
<keyword evidence="4" id="KW-0274">FAD</keyword>
<keyword evidence="10" id="KW-1185">Reference proteome</keyword>
<dbReference type="EMBL" id="JAPFFK010000002">
    <property type="protein sequence ID" value="KAJ6773598.1"/>
    <property type="molecule type" value="Genomic_DNA"/>
</dbReference>
<dbReference type="PANTHER" id="PTHR10742">
    <property type="entry name" value="FLAVIN MONOAMINE OXIDASE"/>
    <property type="match status" value="1"/>
</dbReference>
<feature type="compositionally biased region" description="Low complexity" evidence="7">
    <location>
        <begin position="484"/>
        <end position="493"/>
    </location>
</feature>
<dbReference type="Proteomes" id="UP001151532">
    <property type="component" value="Chromosome 5"/>
</dbReference>
<evidence type="ECO:0000256" key="7">
    <source>
        <dbReference type="SAM" id="MobiDB-lite"/>
    </source>
</evidence>
<evidence type="ECO:0000313" key="10">
    <source>
        <dbReference type="Proteomes" id="UP001151532"/>
    </source>
</evidence>
<dbReference type="SUPFAM" id="SSF54373">
    <property type="entry name" value="FAD-linked reductases, C-terminal domain"/>
    <property type="match status" value="1"/>
</dbReference>
<evidence type="ECO:0000256" key="2">
    <source>
        <dbReference type="ARBA" id="ARBA00005995"/>
    </source>
</evidence>
<evidence type="ECO:0000256" key="6">
    <source>
        <dbReference type="ARBA" id="ARBA00023002"/>
    </source>
</evidence>
<dbReference type="InterPro" id="IPR002937">
    <property type="entry name" value="Amino_oxidase"/>
</dbReference>
<dbReference type="InterPro" id="IPR050281">
    <property type="entry name" value="Flavin_monoamine_oxidase"/>
</dbReference>
<sequence length="1792" mass="195432">MEEQKKLLGKLIEDGIDSDDNEPIGSLFKLKRPRNPKKVKVVLENIEVKEDKLVVEGEDLGGMDDTLASFKKKLKFPKKGLGSVSASQNEGEELLDGNVEKKLQNKSNERARKAGSVCKRVRIGGDTAADDDSEGLGSLGANLLENQEKEKFVAWVQCLEARLSPGFGVGSGGSKDVALSTVGSGPVSSVFCNDLEAGDSSHIVVNSCLLDSTSRQILTAKNLRLDNGFGETSYCIEEQSDRIKGLPVIKDESMNSNDKRHDKSSEVTAMVAAPVSPASGSQHGVIEDEEKQDPCISNVKGESTGKPCSSYRIWNESQSTLGNNDSLESQTLKNGLKLCSVGKDLASVPKTENVKMSDVRFSPITVTSREVHKSTLALHMNHNGNSDYLSINEEANEPSPRSVTPEENESYPEDAVSVPDSDIKDGNLAAVQRAMRKPKRRRFGDMAYEGDADWEILINEQQFLENDQVVESDRSLRTREKSDSSSNSAEAENGGITAVSAGLKARAVGPVEKIKFKEVLKRKGGLQEYLECRNRILGLWSKDISRILALADCGIAERPSQDESPHASLIRQIYVFLDQSGYINAGIASEKESAEPSANHNYKLVKEKTFEGNSGASVADLEDGVSFILGNVKSSENSLELKDRVPMDNQDMSLKALKSGKLVTPMTLDLPNVMECEEWPAEDIMQNSASNTKLSDGLASLDALTNDPSCTFLDSRTVPVINPELRNGLQSVKSNSCVDMGGSHKLLCDSKDRKKIIVIGAGPAGLTAAHRSSLSVPVDLGASIITGVEADVTTERRPDPSSLICAQLGLELTVLNSDCPLYDIVTGEKVPTDLDEELEAEYNSLLDDMILVIAQKGQHAMKMSLEDGLNYALKTHRMAYPGAYINETESGNAVDALYDSKTCSVDGGAPENSKEEILSPLERRVMDWHFAHLEYGCAASLKEVSLPYWNQDDVYGGFGGAHCMIKGGYSNVVESLGEGLPIHLNHVVTNISYGIKDAGASECHHSKVKIHTSNGSEFLGDAVLITVPLGCLKAETIKFSPPLPQWKCSSIQRLGFGVLNKVVLEFPDVFWDDSVDYFGATAEETDRRGHCFMFWNVKKTAGAPVLIALVVGKAAIDGQRMSSSDHVSHALIVLRKLFGEALVPDPVASVVTDWGRDPFSYGAYSYVAIGSSGEDYDILGKPVENCVFFAGEATCKEHPDTVGGAMMSGLREAVRIIDILNMGTDFTSEVEAMEGAQRHSEVERDEVRDITKRLEAVELSNVLYKNSLDRARLLTREALLQDMFFSAKTIAGRLHLAKKLLNLPVGTLKSFAGTRKGLTMLNSWILDSMGKDGTQLLRHCVRLLVLVSTDLLAVRLSGIGKTVKEKVCVHTSRDIRAIASQLVNVWLGVFRREKASNGGVKLSRHATALESSKRKSLNNSTSGKPPLRTHHGALLNRGNLQVSTSTRGPLPSNSNMNKANSKPDTLKCSSGPGIELEGGNTIGISEEEQAALAAEEAARAAARVAAQAYASSESKFSTLVQLPKIPSFHKFARREQYAQMDEYDLRRKWSGGVLGKQDCISETDSRNCRVRDWSVDFSSACANFDSSRMSGDNLSQRSHSNEIASHMSFREQSGESAAVDSSLFTKAWVDTVGSAGIKGYHAIERWQCQAAAADSDFFHQAMHIKEEEDSNTSSKPPTWKHDGRAKESSISQVTVNKEPSRHHSQGADRIKQAVVDFVSSLLMPVYKARKIDKEGYKSIMKKISTKVMEKATDAEKAMAVSEFLDFKRKNKIRAFVDKLIENHMAMKPAVEP</sequence>
<evidence type="ECO:0000313" key="9">
    <source>
        <dbReference type="EMBL" id="KAJ6773598.1"/>
    </source>
</evidence>
<gene>
    <name evidence="9" type="ORF">OIU79_017129</name>
</gene>
<feature type="compositionally biased region" description="Basic and acidic residues" evidence="7">
    <location>
        <begin position="1698"/>
        <end position="1707"/>
    </location>
</feature>
<dbReference type="PANTHER" id="PTHR10742:SF410">
    <property type="entry name" value="LYSINE-SPECIFIC HISTONE DEMETHYLASE 2"/>
    <property type="match status" value="1"/>
</dbReference>
<evidence type="ECO:0000256" key="4">
    <source>
        <dbReference type="ARBA" id="ARBA00022827"/>
    </source>
</evidence>
<reference evidence="9" key="1">
    <citation type="submission" date="2022-11" db="EMBL/GenBank/DDBJ databases">
        <authorList>
            <person name="Hyden B.L."/>
            <person name="Feng K."/>
            <person name="Yates T."/>
            <person name="Jawdy S."/>
            <person name="Smart L.B."/>
            <person name="Muchero W."/>
        </authorList>
    </citation>
    <scope>NUCLEOTIDE SEQUENCE</scope>
    <source>
        <tissue evidence="9">Shoot tip</tissue>
    </source>
</reference>
<dbReference type="Pfam" id="PF01593">
    <property type="entry name" value="Amino_oxidase"/>
    <property type="match status" value="1"/>
</dbReference>
<evidence type="ECO:0000259" key="8">
    <source>
        <dbReference type="PROSITE" id="PS50934"/>
    </source>
</evidence>
<feature type="region of interest" description="Disordered" evidence="7">
    <location>
        <begin position="384"/>
        <end position="422"/>
    </location>
</feature>
<dbReference type="InterPro" id="IPR007526">
    <property type="entry name" value="SWIRM"/>
</dbReference>
<dbReference type="SUPFAM" id="SSF46689">
    <property type="entry name" value="Homeodomain-like"/>
    <property type="match status" value="1"/>
</dbReference>
<feature type="region of interest" description="Disordered" evidence="7">
    <location>
        <begin position="80"/>
        <end position="111"/>
    </location>
</feature>
<evidence type="ECO:0000256" key="5">
    <source>
        <dbReference type="ARBA" id="ARBA00022853"/>
    </source>
</evidence>
<feature type="domain" description="SWIRM" evidence="8">
    <location>
        <begin position="494"/>
        <end position="594"/>
    </location>
</feature>
<keyword evidence="5" id="KW-0156">Chromatin regulator</keyword>
<dbReference type="Pfam" id="PF04433">
    <property type="entry name" value="SWIRM"/>
    <property type="match status" value="1"/>
</dbReference>
<feature type="compositionally biased region" description="Polar residues" evidence="7">
    <location>
        <begin position="1688"/>
        <end position="1697"/>
    </location>
</feature>
<dbReference type="Gene3D" id="1.10.10.10">
    <property type="entry name" value="Winged helix-like DNA-binding domain superfamily/Winged helix DNA-binding domain"/>
    <property type="match status" value="1"/>
</dbReference>
<keyword evidence="6" id="KW-0560">Oxidoreductase</keyword>
<comment type="caution">
    <text evidence="9">The sequence shown here is derived from an EMBL/GenBank/DDBJ whole genome shotgun (WGS) entry which is preliminary data.</text>
</comment>
<evidence type="ECO:0000256" key="3">
    <source>
        <dbReference type="ARBA" id="ARBA00022630"/>
    </source>
</evidence>
<protein>
    <submittedName>
        <fullName evidence="9">FLAVIN MONOAMINE OXIDASE</fullName>
    </submittedName>
</protein>
<feature type="compositionally biased region" description="Polar residues" evidence="7">
    <location>
        <begin position="1438"/>
        <end position="1463"/>
    </location>
</feature>